<sequence length="76" mass="7796">MSFQAYLNTIEQKTGKSAADLRAMGAARGWTAGATLADGIKPMAIVASLKDELGLGHGHAMAVVALLKGLKKEGDA</sequence>
<reference evidence="4" key="2">
    <citation type="submission" date="2016-12" db="EMBL/GenBank/DDBJ databases">
        <title>Whole genome sequencing of Sphingomonas sp. ABOJV.</title>
        <authorList>
            <person name="Conlan S."/>
            <person name="Thomas P.J."/>
            <person name="Mullikin J."/>
            <person name="Palmore T.N."/>
            <person name="Frank K.M."/>
            <person name="Segre J.A."/>
        </authorList>
    </citation>
    <scope>NUCLEOTIDE SEQUENCE [LARGE SCALE GENOMIC DNA]</scope>
    <source>
        <strain evidence="4">ABOJV</strain>
    </source>
</reference>
<dbReference type="EMBL" id="QQWO01000013">
    <property type="protein sequence ID" value="RSV01170.1"/>
    <property type="molecule type" value="Genomic_DNA"/>
</dbReference>
<dbReference type="STRING" id="93064.BRX40_08830"/>
<dbReference type="KEGG" id="skr:BRX40_08830"/>
<evidence type="ECO:0000313" key="5">
    <source>
        <dbReference type="Proteomes" id="UP000286681"/>
    </source>
</evidence>
<dbReference type="InterPro" id="IPR025629">
    <property type="entry name" value="DUF4287"/>
</dbReference>
<dbReference type="RefSeq" id="WP_066580933.1">
    <property type="nucleotide sequence ID" value="NZ_CP018820.1"/>
</dbReference>
<dbReference type="EMBL" id="QQYZ01000011">
    <property type="protein sequence ID" value="RSY83166.1"/>
    <property type="molecule type" value="Genomic_DNA"/>
</dbReference>
<dbReference type="OrthoDB" id="9809825at2"/>
<dbReference type="Proteomes" id="UP000185161">
    <property type="component" value="Chromosome"/>
</dbReference>
<proteinExistence type="predicted"/>
<name>A0A1L6J9E0_9SPHN</name>
<dbReference type="EMBL" id="CP018820">
    <property type="protein sequence ID" value="APR52525.1"/>
    <property type="molecule type" value="Genomic_DNA"/>
</dbReference>
<keyword evidence="4" id="KW-1185">Reference proteome</keyword>
<reference evidence="5 6" key="3">
    <citation type="submission" date="2018-07" db="EMBL/GenBank/DDBJ databases">
        <title>Genomic and Epidemiologic Investigation of an Indolent Hospital Outbreak.</title>
        <authorList>
            <person name="Johnson R.C."/>
            <person name="Deming C."/>
            <person name="Conlan S."/>
            <person name="Zellmer C.J."/>
            <person name="Michelin A.V."/>
            <person name="Lee-Lin S."/>
            <person name="Thomas P.J."/>
            <person name="Park M."/>
            <person name="Weingarten R.A."/>
            <person name="Less J."/>
            <person name="Dekker J.P."/>
            <person name="Frank K.M."/>
            <person name="Musser K.A."/>
            <person name="Mcquiston J.R."/>
            <person name="Henderson D.K."/>
            <person name="Lau A.F."/>
            <person name="Palmore T.N."/>
            <person name="Segre J.A."/>
        </authorList>
    </citation>
    <scope>NUCLEOTIDE SEQUENCE [LARGE SCALE GENOMIC DNA]</scope>
    <source>
        <strain evidence="3 6">SK-CDC1_0717</strain>
        <strain evidence="2 5">SK-NIH.Env10_0317</strain>
    </source>
</reference>
<gene>
    <name evidence="1" type="ORF">BRX40_08830</name>
    <name evidence="2" type="ORF">CA257_15260</name>
    <name evidence="3" type="ORF">DAH66_12940</name>
</gene>
<organism evidence="1 4">
    <name type="scientific">Sphingomonas koreensis</name>
    <dbReference type="NCBI Taxonomy" id="93064"/>
    <lineage>
        <taxon>Bacteria</taxon>
        <taxon>Pseudomonadati</taxon>
        <taxon>Pseudomonadota</taxon>
        <taxon>Alphaproteobacteria</taxon>
        <taxon>Sphingomonadales</taxon>
        <taxon>Sphingomonadaceae</taxon>
        <taxon>Sphingomonas</taxon>
    </lineage>
</organism>
<dbReference type="AlphaFoldDB" id="A0A1L6J9E0"/>
<dbReference type="Proteomes" id="UP000286681">
    <property type="component" value="Unassembled WGS sequence"/>
</dbReference>
<evidence type="ECO:0000313" key="6">
    <source>
        <dbReference type="Proteomes" id="UP000287746"/>
    </source>
</evidence>
<accession>A0A1L6J9E0</accession>
<evidence type="ECO:0000313" key="4">
    <source>
        <dbReference type="Proteomes" id="UP000185161"/>
    </source>
</evidence>
<dbReference type="Pfam" id="PF14117">
    <property type="entry name" value="DUF4287"/>
    <property type="match status" value="1"/>
</dbReference>
<evidence type="ECO:0000313" key="2">
    <source>
        <dbReference type="EMBL" id="RSV01170.1"/>
    </source>
</evidence>
<dbReference type="GeneID" id="44132661"/>
<reference evidence="1" key="1">
    <citation type="submission" date="2016-12" db="EMBL/GenBank/DDBJ databases">
        <title>Whole genome sequencing of Sphingomonas koreensis.</title>
        <authorList>
            <person name="Conlan S."/>
            <person name="Thomas P.J."/>
            <person name="Mullikin J."/>
            <person name="Palmore T.N."/>
            <person name="Frank K.M."/>
            <person name="Segre J.A."/>
        </authorList>
    </citation>
    <scope>NUCLEOTIDE SEQUENCE</scope>
    <source>
        <strain evidence="1">ABOJV</strain>
    </source>
</reference>
<dbReference type="Proteomes" id="UP000287746">
    <property type="component" value="Unassembled WGS sequence"/>
</dbReference>
<evidence type="ECO:0000313" key="1">
    <source>
        <dbReference type="EMBL" id="APR52525.1"/>
    </source>
</evidence>
<protein>
    <submittedName>
        <fullName evidence="2">DUF4287 domain-containing protein</fullName>
    </submittedName>
</protein>
<evidence type="ECO:0000313" key="3">
    <source>
        <dbReference type="EMBL" id="RSY83166.1"/>
    </source>
</evidence>